<dbReference type="EMBL" id="CM044705">
    <property type="protein sequence ID" value="KAI5664526.1"/>
    <property type="molecule type" value="Genomic_DNA"/>
</dbReference>
<accession>A0ACC0AUW1</accession>
<dbReference type="Proteomes" id="UP001060085">
    <property type="component" value="Linkage Group LG05"/>
</dbReference>
<sequence length="107" mass="11923">MLGAARQDSSCSTHGYSHAEYGVSSSDHYVPGPADRFAGLVTKDPTWFVMFWHQRSWFIEVPISLYGTHWLGAYRFVGWASGVWVRSDAPTIVHVSARQCCIVVGIC</sequence>
<organism evidence="1 2">
    <name type="scientific">Catharanthus roseus</name>
    <name type="common">Madagascar periwinkle</name>
    <name type="synonym">Vinca rosea</name>
    <dbReference type="NCBI Taxonomy" id="4058"/>
    <lineage>
        <taxon>Eukaryota</taxon>
        <taxon>Viridiplantae</taxon>
        <taxon>Streptophyta</taxon>
        <taxon>Embryophyta</taxon>
        <taxon>Tracheophyta</taxon>
        <taxon>Spermatophyta</taxon>
        <taxon>Magnoliopsida</taxon>
        <taxon>eudicotyledons</taxon>
        <taxon>Gunneridae</taxon>
        <taxon>Pentapetalae</taxon>
        <taxon>asterids</taxon>
        <taxon>lamiids</taxon>
        <taxon>Gentianales</taxon>
        <taxon>Apocynaceae</taxon>
        <taxon>Rauvolfioideae</taxon>
        <taxon>Vinceae</taxon>
        <taxon>Catharanthinae</taxon>
        <taxon>Catharanthus</taxon>
    </lineage>
</organism>
<proteinExistence type="predicted"/>
<name>A0ACC0AUW1_CATRO</name>
<gene>
    <name evidence="1" type="ORF">M9H77_23849</name>
</gene>
<reference evidence="2" key="1">
    <citation type="journal article" date="2023" name="Nat. Plants">
        <title>Single-cell RNA sequencing provides a high-resolution roadmap for understanding the multicellular compartmentation of specialized metabolism.</title>
        <authorList>
            <person name="Sun S."/>
            <person name="Shen X."/>
            <person name="Li Y."/>
            <person name="Li Y."/>
            <person name="Wang S."/>
            <person name="Li R."/>
            <person name="Zhang H."/>
            <person name="Shen G."/>
            <person name="Guo B."/>
            <person name="Wei J."/>
            <person name="Xu J."/>
            <person name="St-Pierre B."/>
            <person name="Chen S."/>
            <person name="Sun C."/>
        </authorList>
    </citation>
    <scope>NUCLEOTIDE SEQUENCE [LARGE SCALE GENOMIC DNA]</scope>
</reference>
<keyword evidence="2" id="KW-1185">Reference proteome</keyword>
<comment type="caution">
    <text evidence="1">The sequence shown here is derived from an EMBL/GenBank/DDBJ whole genome shotgun (WGS) entry which is preliminary data.</text>
</comment>
<protein>
    <submittedName>
        <fullName evidence="1">Uncharacterized protein</fullName>
    </submittedName>
</protein>
<evidence type="ECO:0000313" key="2">
    <source>
        <dbReference type="Proteomes" id="UP001060085"/>
    </source>
</evidence>
<evidence type="ECO:0000313" key="1">
    <source>
        <dbReference type="EMBL" id="KAI5664526.1"/>
    </source>
</evidence>